<sequence>MTTADLSWILDDLVDFPSARHAVVLSADGLRMAASHDVTDELADHISATASGMQSLSRNAATFVGDDVTPWQQTMIQYRGGYLFLVAASDRSYLAASAQADVDIVTFSDRMAKVVERLGSALGVAPRQVEDERG</sequence>
<comment type="caution">
    <text evidence="2">The sequence shown here is derived from an EMBL/GenBank/DDBJ whole genome shotgun (WGS) entry which is preliminary data.</text>
</comment>
<evidence type="ECO:0000313" key="2">
    <source>
        <dbReference type="EMBL" id="MFD1829806.1"/>
    </source>
</evidence>
<dbReference type="EMBL" id="JBHUFU010000004">
    <property type="protein sequence ID" value="MFD1829806.1"/>
    <property type="molecule type" value="Genomic_DNA"/>
</dbReference>
<dbReference type="Pfam" id="PF03259">
    <property type="entry name" value="Robl_LC7"/>
    <property type="match status" value="1"/>
</dbReference>
<organism evidence="2 3">
    <name type="scientific">Streptomyces desertarenae</name>
    <dbReference type="NCBI Taxonomy" id="2666184"/>
    <lineage>
        <taxon>Bacteria</taxon>
        <taxon>Bacillati</taxon>
        <taxon>Actinomycetota</taxon>
        <taxon>Actinomycetes</taxon>
        <taxon>Kitasatosporales</taxon>
        <taxon>Streptomycetaceae</taxon>
        <taxon>Streptomyces</taxon>
    </lineage>
</organism>
<protein>
    <submittedName>
        <fullName evidence="2">Roadblock/LC7 domain-containing protein</fullName>
    </submittedName>
</protein>
<proteinExistence type="predicted"/>
<dbReference type="Gene3D" id="3.30.450.30">
    <property type="entry name" value="Dynein light chain 2a, cytoplasmic"/>
    <property type="match status" value="1"/>
</dbReference>
<name>A0ABW4PK34_9ACTN</name>
<dbReference type="Proteomes" id="UP001597365">
    <property type="component" value="Unassembled WGS sequence"/>
</dbReference>
<accession>A0ABW4PK34</accession>
<evidence type="ECO:0000313" key="3">
    <source>
        <dbReference type="Proteomes" id="UP001597365"/>
    </source>
</evidence>
<dbReference type="InterPro" id="IPR053141">
    <property type="entry name" value="Mycobact_SerProt_Inhib_Rv3364c"/>
</dbReference>
<dbReference type="RefSeq" id="WP_380898709.1">
    <property type="nucleotide sequence ID" value="NZ_JBHUFU010000004.1"/>
</dbReference>
<dbReference type="SUPFAM" id="SSF103196">
    <property type="entry name" value="Roadblock/LC7 domain"/>
    <property type="match status" value="1"/>
</dbReference>
<gene>
    <name evidence="2" type="ORF">ACFSJS_09020</name>
</gene>
<dbReference type="PANTHER" id="PTHR36222">
    <property type="entry name" value="SERINE PROTEASE INHIBITOR RV3364C"/>
    <property type="match status" value="1"/>
</dbReference>
<reference evidence="3" key="1">
    <citation type="journal article" date="2019" name="Int. J. Syst. Evol. Microbiol.">
        <title>The Global Catalogue of Microorganisms (GCM) 10K type strain sequencing project: providing services to taxonomists for standard genome sequencing and annotation.</title>
        <authorList>
            <consortium name="The Broad Institute Genomics Platform"/>
            <consortium name="The Broad Institute Genome Sequencing Center for Infectious Disease"/>
            <person name="Wu L."/>
            <person name="Ma J."/>
        </authorList>
    </citation>
    <scope>NUCLEOTIDE SEQUENCE [LARGE SCALE GENOMIC DNA]</scope>
    <source>
        <strain evidence="3">CGMCC 4.7455</strain>
    </source>
</reference>
<feature type="domain" description="Roadblock/LAMTOR2" evidence="1">
    <location>
        <begin position="7"/>
        <end position="98"/>
    </location>
</feature>
<dbReference type="SMART" id="SM00960">
    <property type="entry name" value="Robl_LC7"/>
    <property type="match status" value="1"/>
</dbReference>
<dbReference type="InterPro" id="IPR004942">
    <property type="entry name" value="Roadblock/LAMTOR2_dom"/>
</dbReference>
<dbReference type="PANTHER" id="PTHR36222:SF1">
    <property type="entry name" value="SERINE PROTEASE INHIBITOR RV3364C"/>
    <property type="match status" value="1"/>
</dbReference>
<evidence type="ECO:0000259" key="1">
    <source>
        <dbReference type="SMART" id="SM00960"/>
    </source>
</evidence>
<keyword evidence="3" id="KW-1185">Reference proteome</keyword>